<evidence type="ECO:0000313" key="1">
    <source>
        <dbReference type="EMBL" id="OGF18414.1"/>
    </source>
</evidence>
<protein>
    <submittedName>
        <fullName evidence="1">Uncharacterized protein</fullName>
    </submittedName>
</protein>
<dbReference type="Proteomes" id="UP000178682">
    <property type="component" value="Unassembled WGS sequence"/>
</dbReference>
<comment type="caution">
    <text evidence="1">The sequence shown here is derived from an EMBL/GenBank/DDBJ whole genome shotgun (WGS) entry which is preliminary data.</text>
</comment>
<dbReference type="AlphaFoldDB" id="A0A1F5RVG5"/>
<sequence>MATSFENGLKNYPYNQRKKESWERFIANRSLLETNQEEAKSRQRAFIQDRLKKSGIKPGENFVYSYLPEDEDAEEENMSVEGDEFIELTKDNLIVHTHGDDVDFAIPIETIIDIDANAGRL</sequence>
<evidence type="ECO:0000313" key="2">
    <source>
        <dbReference type="Proteomes" id="UP000178682"/>
    </source>
</evidence>
<name>A0A1F5RVG5_9BACT</name>
<gene>
    <name evidence="1" type="ORF">A3G56_03210</name>
</gene>
<organism evidence="1 2">
    <name type="scientific">Candidatus Falkowbacteria bacterium RIFCSPLOWO2_12_FULL_45_10</name>
    <dbReference type="NCBI Taxonomy" id="1797990"/>
    <lineage>
        <taxon>Bacteria</taxon>
        <taxon>Candidatus Falkowiibacteriota</taxon>
    </lineage>
</organism>
<proteinExistence type="predicted"/>
<reference evidence="1 2" key="1">
    <citation type="journal article" date="2016" name="Nat. Commun.">
        <title>Thousands of microbial genomes shed light on interconnected biogeochemical processes in an aquifer system.</title>
        <authorList>
            <person name="Anantharaman K."/>
            <person name="Brown C.T."/>
            <person name="Hug L.A."/>
            <person name="Sharon I."/>
            <person name="Castelle C.J."/>
            <person name="Probst A.J."/>
            <person name="Thomas B.C."/>
            <person name="Singh A."/>
            <person name="Wilkins M.J."/>
            <person name="Karaoz U."/>
            <person name="Brodie E.L."/>
            <person name="Williams K.H."/>
            <person name="Hubbard S.S."/>
            <person name="Banfield J.F."/>
        </authorList>
    </citation>
    <scope>NUCLEOTIDE SEQUENCE [LARGE SCALE GENOMIC DNA]</scope>
</reference>
<accession>A0A1F5RVG5</accession>
<dbReference type="EMBL" id="MFFX01000048">
    <property type="protein sequence ID" value="OGF18414.1"/>
    <property type="molecule type" value="Genomic_DNA"/>
</dbReference>